<dbReference type="InterPro" id="IPR012549">
    <property type="entry name" value="EptA-like_N"/>
</dbReference>
<evidence type="ECO:0000256" key="7">
    <source>
        <dbReference type="ARBA" id="ARBA00023136"/>
    </source>
</evidence>
<feature type="transmembrane region" description="Helical" evidence="8">
    <location>
        <begin position="58"/>
        <end position="79"/>
    </location>
</feature>
<dbReference type="Proteomes" id="UP000594059">
    <property type="component" value="Chromosome"/>
</dbReference>
<sequence length="553" mass="60478">MSAIVQTRDARRRVSVWRPWVSQEGMVLAASIFFTVACNAAFWRAYAGTGALESARGWVTAASLATAMTGLHFLLLCVVMNRWTAKPVLSVLLVVTALAGYYSHHYGVYLDPDMIRNVLHTDSREARELLTPGLALPVLAALIPVAMVWWTRIPAQAPAPALLRRVLLMVAVAAVTTGALLVSFQDISALMRNRTELRHLIAPGNYLVSLIRVATEDPAAAVRARQPVGSDALVVGRGDGKPRVLVIVVGETVRAQNWGLNGYARQTTPELANLDVLNFTDVSACGSSTDVSLPCMFSAQGRRGYDKRAIRESESLLNVLDHAGIATLWRDTQGGCKGVCAGLPFESLVDARVPELCNTERCLDEVLLHDLRAKIDTQDRDQVIVLHQLGNHGPSYYQRYPDQFRRFLPVCESADLGKCRQAEIVNAYDNAILYTDHFLARLIETLGADDTRDSAVIYVSDHGESLGEGNLYLHGMPYAIAPATQLKVPMVMWLSPALAADRHIDIGCMRQRLDAPATHDNLFSSVLGLMQVDTTVYDPSQDLLAPCMGRGHG</sequence>
<dbReference type="SUPFAM" id="SSF53649">
    <property type="entry name" value="Alkaline phosphatase-like"/>
    <property type="match status" value="1"/>
</dbReference>
<keyword evidence="12" id="KW-1185">Reference proteome</keyword>
<dbReference type="PANTHER" id="PTHR30443">
    <property type="entry name" value="INNER MEMBRANE PROTEIN"/>
    <property type="match status" value="1"/>
</dbReference>
<organism evidence="11 12">
    <name type="scientific">Novilysobacter ciconiae</name>
    <dbReference type="NCBI Taxonomy" id="2781022"/>
    <lineage>
        <taxon>Bacteria</taxon>
        <taxon>Pseudomonadati</taxon>
        <taxon>Pseudomonadota</taxon>
        <taxon>Gammaproteobacteria</taxon>
        <taxon>Lysobacterales</taxon>
        <taxon>Lysobacteraceae</taxon>
        <taxon>Novilysobacter</taxon>
    </lineage>
</organism>
<comment type="subcellular location">
    <subcellularLocation>
        <location evidence="1">Cell inner membrane</location>
        <topology evidence="1">Multi-pass membrane protein</topology>
    </subcellularLocation>
</comment>
<keyword evidence="3" id="KW-0997">Cell inner membrane</keyword>
<evidence type="ECO:0000256" key="4">
    <source>
        <dbReference type="ARBA" id="ARBA00022679"/>
    </source>
</evidence>
<proteinExistence type="predicted"/>
<feature type="transmembrane region" description="Helical" evidence="8">
    <location>
        <begin position="129"/>
        <end position="150"/>
    </location>
</feature>
<evidence type="ECO:0000259" key="10">
    <source>
        <dbReference type="Pfam" id="PF08019"/>
    </source>
</evidence>
<keyword evidence="4 11" id="KW-0808">Transferase</keyword>
<feature type="transmembrane region" description="Helical" evidence="8">
    <location>
        <begin position="162"/>
        <end position="184"/>
    </location>
</feature>
<keyword evidence="2" id="KW-1003">Cell membrane</keyword>
<dbReference type="Pfam" id="PF00884">
    <property type="entry name" value="Sulfatase"/>
    <property type="match status" value="1"/>
</dbReference>
<evidence type="ECO:0000256" key="3">
    <source>
        <dbReference type="ARBA" id="ARBA00022519"/>
    </source>
</evidence>
<dbReference type="CDD" id="cd16017">
    <property type="entry name" value="LptA"/>
    <property type="match status" value="1"/>
</dbReference>
<dbReference type="InterPro" id="IPR058130">
    <property type="entry name" value="PEA_transf_C"/>
</dbReference>
<keyword evidence="7 8" id="KW-0472">Membrane</keyword>
<evidence type="ECO:0000256" key="8">
    <source>
        <dbReference type="SAM" id="Phobius"/>
    </source>
</evidence>
<gene>
    <name evidence="11" type="ORF">INQ41_07165</name>
</gene>
<feature type="transmembrane region" description="Helical" evidence="8">
    <location>
        <begin position="21"/>
        <end position="46"/>
    </location>
</feature>
<evidence type="ECO:0000259" key="9">
    <source>
        <dbReference type="Pfam" id="PF00884"/>
    </source>
</evidence>
<dbReference type="GO" id="GO:0016776">
    <property type="term" value="F:phosphotransferase activity, phosphate group as acceptor"/>
    <property type="evidence" value="ECO:0007669"/>
    <property type="project" value="TreeGrafter"/>
</dbReference>
<dbReference type="InterPro" id="IPR017850">
    <property type="entry name" value="Alkaline_phosphatase_core_sf"/>
</dbReference>
<dbReference type="AlphaFoldDB" id="A0A7S6UDY9"/>
<dbReference type="Gene3D" id="3.40.720.10">
    <property type="entry name" value="Alkaline Phosphatase, subunit A"/>
    <property type="match status" value="1"/>
</dbReference>
<dbReference type="GO" id="GO:0005886">
    <property type="term" value="C:plasma membrane"/>
    <property type="evidence" value="ECO:0007669"/>
    <property type="project" value="UniProtKB-SubCell"/>
</dbReference>
<reference evidence="11 12" key="1">
    <citation type="submission" date="2020-10" db="EMBL/GenBank/DDBJ databases">
        <title>complete genome sequencing of Lysobacter sp. H21R20.</title>
        <authorList>
            <person name="Bae J.-W."/>
            <person name="Lee S.-Y."/>
        </authorList>
    </citation>
    <scope>NUCLEOTIDE SEQUENCE [LARGE SCALE GENOMIC DNA]</scope>
    <source>
        <strain evidence="11 12">H21R20</strain>
    </source>
</reference>
<evidence type="ECO:0000313" key="12">
    <source>
        <dbReference type="Proteomes" id="UP000594059"/>
    </source>
</evidence>
<accession>A0A7S6UDY9</accession>
<dbReference type="GO" id="GO:0009244">
    <property type="term" value="P:lipopolysaccharide core region biosynthetic process"/>
    <property type="evidence" value="ECO:0007669"/>
    <property type="project" value="TreeGrafter"/>
</dbReference>
<dbReference type="KEGG" id="lcic:INQ41_07165"/>
<dbReference type="NCBIfam" id="NF028537">
    <property type="entry name" value="P_eth_NH2_trans"/>
    <property type="match status" value="1"/>
</dbReference>
<name>A0A7S6UDY9_9GAMM</name>
<dbReference type="Pfam" id="PF08019">
    <property type="entry name" value="EptA_B_N"/>
    <property type="match status" value="1"/>
</dbReference>
<dbReference type="InterPro" id="IPR040423">
    <property type="entry name" value="PEA_transferase"/>
</dbReference>
<dbReference type="EMBL" id="CP063656">
    <property type="protein sequence ID" value="QOW18505.1"/>
    <property type="molecule type" value="Genomic_DNA"/>
</dbReference>
<evidence type="ECO:0000256" key="5">
    <source>
        <dbReference type="ARBA" id="ARBA00022692"/>
    </source>
</evidence>
<keyword evidence="6 8" id="KW-1133">Transmembrane helix</keyword>
<dbReference type="RefSeq" id="WP_193983150.1">
    <property type="nucleotide sequence ID" value="NZ_CP063656.1"/>
</dbReference>
<feature type="transmembrane region" description="Helical" evidence="8">
    <location>
        <begin position="91"/>
        <end position="109"/>
    </location>
</feature>
<keyword evidence="5 8" id="KW-0812">Transmembrane</keyword>
<evidence type="ECO:0000313" key="11">
    <source>
        <dbReference type="EMBL" id="QOW18505.1"/>
    </source>
</evidence>
<protein>
    <submittedName>
        <fullName evidence="11">Phosphoethanolamine--lipid A transferase</fullName>
    </submittedName>
</protein>
<evidence type="ECO:0000256" key="1">
    <source>
        <dbReference type="ARBA" id="ARBA00004429"/>
    </source>
</evidence>
<evidence type="ECO:0000256" key="2">
    <source>
        <dbReference type="ARBA" id="ARBA00022475"/>
    </source>
</evidence>
<dbReference type="PANTHER" id="PTHR30443:SF0">
    <property type="entry name" value="PHOSPHOETHANOLAMINE TRANSFERASE EPTA"/>
    <property type="match status" value="1"/>
</dbReference>
<dbReference type="InterPro" id="IPR000917">
    <property type="entry name" value="Sulfatase_N"/>
</dbReference>
<feature type="domain" description="Sulfatase N-terminal" evidence="9">
    <location>
        <begin position="245"/>
        <end position="532"/>
    </location>
</feature>
<feature type="domain" description="Phosphoethanolamine transferase N-terminal" evidence="10">
    <location>
        <begin position="70"/>
        <end position="216"/>
    </location>
</feature>
<evidence type="ECO:0000256" key="6">
    <source>
        <dbReference type="ARBA" id="ARBA00022989"/>
    </source>
</evidence>